<evidence type="ECO:0000313" key="8">
    <source>
        <dbReference type="Proteomes" id="UP000230842"/>
    </source>
</evidence>
<dbReference type="SUPFAM" id="SSF55424">
    <property type="entry name" value="FAD/NAD-linked reductases, dimerisation (C-terminal) domain"/>
    <property type="match status" value="1"/>
</dbReference>
<dbReference type="EMBL" id="PGEZ01000001">
    <property type="protein sequence ID" value="PJJ56576.1"/>
    <property type="molecule type" value="Genomic_DNA"/>
</dbReference>
<sequence>MSSQHAVVVGASLAGLRAAEQLRAAGHAGAITVLGAEQHLPYNRPPLSKEVLAGAEPATPAELAERLAFRRRRSVADVDFRLGDAVVAADLAQQTLRTASGSAVAYDGLVVATGLRPRWLDVPGPVVGRHVLRTVEDCHTLRTALARSGPATVVVVGAGFVGCEVASTLRRLGHEVTVVEPAGRPMERVLGPELAAAVQRHHESHGIRFRLGAGVTGFAGDERVEGVALTTGELLAADHVVEAVGSVCNVGWLAGGPLDLTDGVLTDNALAAVGAERVVAVGDVARFPNPLFDDEPRRVEHWSIPTDTAKRAAATLVALMRGERPDPEPFCPVPSFWSDQLDLRLQSFGSPALADEVAISEGDPDGLVDGVLATYRRDGRLVGRIAVNLTPARQRDLRNDLAALVPA</sequence>
<dbReference type="PANTHER" id="PTHR43557:SF2">
    <property type="entry name" value="RIESKE DOMAIN-CONTAINING PROTEIN-RELATED"/>
    <property type="match status" value="1"/>
</dbReference>
<dbReference type="InterPro" id="IPR016156">
    <property type="entry name" value="FAD/NAD-linked_Rdtase_dimer_sf"/>
</dbReference>
<gene>
    <name evidence="7" type="ORF">CLV56_0785</name>
</gene>
<dbReference type="Gene3D" id="3.50.50.60">
    <property type="entry name" value="FAD/NAD(P)-binding domain"/>
    <property type="match status" value="2"/>
</dbReference>
<dbReference type="InterPro" id="IPR023753">
    <property type="entry name" value="FAD/NAD-binding_dom"/>
</dbReference>
<keyword evidence="2" id="KW-0285">Flavoprotein</keyword>
<evidence type="ECO:0000259" key="6">
    <source>
        <dbReference type="Pfam" id="PF14759"/>
    </source>
</evidence>
<feature type="domain" description="Reductase C-terminal" evidence="6">
    <location>
        <begin position="336"/>
        <end position="390"/>
    </location>
</feature>
<dbReference type="InterPro" id="IPR050446">
    <property type="entry name" value="FAD-oxidoreductase/Apoptosis"/>
</dbReference>
<dbReference type="Gene3D" id="3.30.390.30">
    <property type="match status" value="1"/>
</dbReference>
<keyword evidence="3" id="KW-0274">FAD</keyword>
<dbReference type="InterPro" id="IPR036188">
    <property type="entry name" value="FAD/NAD-bd_sf"/>
</dbReference>
<name>A0A0B2BP02_9ACTN</name>
<dbReference type="PRINTS" id="PR00368">
    <property type="entry name" value="FADPNR"/>
</dbReference>
<dbReference type="Pfam" id="PF07992">
    <property type="entry name" value="Pyr_redox_2"/>
    <property type="match status" value="1"/>
</dbReference>
<evidence type="ECO:0000313" key="7">
    <source>
        <dbReference type="EMBL" id="PJJ56576.1"/>
    </source>
</evidence>
<dbReference type="SUPFAM" id="SSF51905">
    <property type="entry name" value="FAD/NAD(P)-binding domain"/>
    <property type="match status" value="2"/>
</dbReference>
<dbReference type="GO" id="GO:0005737">
    <property type="term" value="C:cytoplasm"/>
    <property type="evidence" value="ECO:0007669"/>
    <property type="project" value="TreeGrafter"/>
</dbReference>
<organism evidence="7 8">
    <name type="scientific">Mumia flava</name>
    <dbReference type="NCBI Taxonomy" id="1348852"/>
    <lineage>
        <taxon>Bacteria</taxon>
        <taxon>Bacillati</taxon>
        <taxon>Actinomycetota</taxon>
        <taxon>Actinomycetes</taxon>
        <taxon>Propionibacteriales</taxon>
        <taxon>Nocardioidaceae</taxon>
        <taxon>Mumia</taxon>
    </lineage>
</organism>
<evidence type="ECO:0000256" key="4">
    <source>
        <dbReference type="ARBA" id="ARBA00023002"/>
    </source>
</evidence>
<dbReference type="AlphaFoldDB" id="A0A0B2BP02"/>
<comment type="caution">
    <text evidence="7">The sequence shown here is derived from an EMBL/GenBank/DDBJ whole genome shotgun (WGS) entry which is preliminary data.</text>
</comment>
<evidence type="ECO:0000256" key="3">
    <source>
        <dbReference type="ARBA" id="ARBA00022827"/>
    </source>
</evidence>
<dbReference type="PRINTS" id="PR00411">
    <property type="entry name" value="PNDRDTASEI"/>
</dbReference>
<dbReference type="InterPro" id="IPR028202">
    <property type="entry name" value="Reductase_C"/>
</dbReference>
<evidence type="ECO:0000256" key="2">
    <source>
        <dbReference type="ARBA" id="ARBA00022630"/>
    </source>
</evidence>
<reference evidence="7 8" key="1">
    <citation type="submission" date="2017-11" db="EMBL/GenBank/DDBJ databases">
        <title>Genomic Encyclopedia of Archaeal and Bacterial Type Strains, Phase II (KMG-II): From Individual Species to Whole Genera.</title>
        <authorList>
            <person name="Goeker M."/>
        </authorList>
    </citation>
    <scope>NUCLEOTIDE SEQUENCE [LARGE SCALE GENOMIC DNA]</scope>
    <source>
        <strain evidence="7 8">DSM 27763</strain>
    </source>
</reference>
<dbReference type="PANTHER" id="PTHR43557">
    <property type="entry name" value="APOPTOSIS-INDUCING FACTOR 1"/>
    <property type="match status" value="1"/>
</dbReference>
<dbReference type="Pfam" id="PF14759">
    <property type="entry name" value="Reductase_C"/>
    <property type="match status" value="1"/>
</dbReference>
<protein>
    <submittedName>
        <fullName evidence="7">NAD/ferredoxin-dependent reductase-like protein</fullName>
    </submittedName>
</protein>
<accession>A0A0B2BP02</accession>
<evidence type="ECO:0000259" key="5">
    <source>
        <dbReference type="Pfam" id="PF07992"/>
    </source>
</evidence>
<evidence type="ECO:0000256" key="1">
    <source>
        <dbReference type="ARBA" id="ARBA00001974"/>
    </source>
</evidence>
<comment type="cofactor">
    <cofactor evidence="1">
        <name>FAD</name>
        <dbReference type="ChEBI" id="CHEBI:57692"/>
    </cofactor>
</comment>
<keyword evidence="8" id="KW-1185">Reference proteome</keyword>
<dbReference type="OrthoDB" id="3568330at2"/>
<feature type="domain" description="FAD/NAD(P)-binding" evidence="5">
    <location>
        <begin position="6"/>
        <end position="300"/>
    </location>
</feature>
<dbReference type="RefSeq" id="WP_039345704.1">
    <property type="nucleotide sequence ID" value="NZ_PGEZ01000001.1"/>
</dbReference>
<proteinExistence type="predicted"/>
<dbReference type="Proteomes" id="UP000230842">
    <property type="component" value="Unassembled WGS sequence"/>
</dbReference>
<keyword evidence="4" id="KW-0560">Oxidoreductase</keyword>
<dbReference type="GO" id="GO:0016651">
    <property type="term" value="F:oxidoreductase activity, acting on NAD(P)H"/>
    <property type="evidence" value="ECO:0007669"/>
    <property type="project" value="TreeGrafter"/>
</dbReference>